<dbReference type="InterPro" id="IPR036397">
    <property type="entry name" value="RNaseH_sf"/>
</dbReference>
<dbReference type="InterPro" id="IPR016197">
    <property type="entry name" value="Chromo-like_dom_sf"/>
</dbReference>
<name>Q0DRJ8_ORYSJ</name>
<feature type="domain" description="Tf2-1-like SH3-like" evidence="2">
    <location>
        <begin position="103"/>
        <end position="167"/>
    </location>
</feature>
<reference evidence="3 4" key="1">
    <citation type="journal article" date="2005" name="Nature">
        <title>The map-based sequence of the rice genome.</title>
        <authorList>
            <consortium name="International rice genome sequencing project (IRGSP)"/>
            <person name="Matsumoto T."/>
            <person name="Wu J."/>
            <person name="Kanamori H."/>
            <person name="Katayose Y."/>
            <person name="Fujisawa M."/>
            <person name="Namiki N."/>
            <person name="Mizuno H."/>
            <person name="Yamamoto K."/>
            <person name="Antonio B.A."/>
            <person name="Baba T."/>
            <person name="Sakata K."/>
            <person name="Nagamura Y."/>
            <person name="Aoki H."/>
            <person name="Arikawa K."/>
            <person name="Arita K."/>
            <person name="Bito T."/>
            <person name="Chiden Y."/>
            <person name="Fujitsuka N."/>
            <person name="Fukunaka R."/>
            <person name="Hamada M."/>
            <person name="Harada C."/>
            <person name="Hayashi A."/>
            <person name="Hijishita S."/>
            <person name="Honda M."/>
            <person name="Hosokawa S."/>
            <person name="Ichikawa Y."/>
            <person name="Idonuma A."/>
            <person name="Iijima M."/>
            <person name="Ikeda M."/>
            <person name="Ikeno M."/>
            <person name="Ito K."/>
            <person name="Ito S."/>
            <person name="Ito T."/>
            <person name="Ito Y."/>
            <person name="Ito Y."/>
            <person name="Iwabuchi A."/>
            <person name="Kamiya K."/>
            <person name="Karasawa W."/>
            <person name="Kurita K."/>
            <person name="Katagiri S."/>
            <person name="Kikuta A."/>
            <person name="Kobayashi H."/>
            <person name="Kobayashi N."/>
            <person name="Machita K."/>
            <person name="Maehara T."/>
            <person name="Masukawa M."/>
            <person name="Mizubayashi T."/>
            <person name="Mukai Y."/>
            <person name="Nagasaki H."/>
            <person name="Nagata Y."/>
            <person name="Naito S."/>
            <person name="Nakashima M."/>
            <person name="Nakama Y."/>
            <person name="Nakamichi Y."/>
            <person name="Nakamura M."/>
            <person name="Meguro A."/>
            <person name="Negishi M."/>
            <person name="Ohta I."/>
            <person name="Ohta T."/>
            <person name="Okamoto M."/>
            <person name="Ono N."/>
            <person name="Saji S."/>
            <person name="Sakaguchi M."/>
            <person name="Sakai K."/>
            <person name="Shibata M."/>
            <person name="Shimokawa T."/>
            <person name="Song J."/>
            <person name="Takazaki Y."/>
            <person name="Terasawa K."/>
            <person name="Tsugane M."/>
            <person name="Tsuji K."/>
            <person name="Ueda S."/>
            <person name="Waki K."/>
            <person name="Yamagata H."/>
            <person name="Yamamoto M."/>
            <person name="Yamamoto S."/>
            <person name="Yamane H."/>
            <person name="Yoshiki S."/>
            <person name="Yoshihara R."/>
            <person name="Yukawa K."/>
            <person name="Zhong H."/>
            <person name="Yano M."/>
            <person name="Yuan Q."/>
            <person name="Ouyang S."/>
            <person name="Liu J."/>
            <person name="Jones K.M."/>
            <person name="Gansberger K."/>
            <person name="Moffat K."/>
            <person name="Hill J."/>
            <person name="Bera J."/>
            <person name="Fadrosh D."/>
            <person name="Jin S."/>
            <person name="Johri S."/>
            <person name="Kim M."/>
            <person name="Overton L."/>
            <person name="Reardon M."/>
            <person name="Tsitrin T."/>
            <person name="Vuong H."/>
            <person name="Weaver B."/>
            <person name="Ciecko A."/>
            <person name="Tallon L."/>
            <person name="Jackson J."/>
            <person name="Pai G."/>
            <person name="Aken S.V."/>
            <person name="Utterback T."/>
            <person name="Reidmuller S."/>
            <person name="Feldblyum T."/>
            <person name="Hsiao J."/>
            <person name="Zismann V."/>
            <person name="Iobst S."/>
            <person name="de Vazeille A.R."/>
            <person name="Buell C.R."/>
            <person name="Ying K."/>
            <person name="Li Y."/>
            <person name="Lu T."/>
            <person name="Huang Y."/>
            <person name="Zhao Q."/>
            <person name="Feng Q."/>
            <person name="Zhang L."/>
            <person name="Zhu J."/>
            <person name="Weng Q."/>
            <person name="Mu J."/>
            <person name="Lu Y."/>
            <person name="Fan D."/>
            <person name="Liu Y."/>
            <person name="Guan J."/>
            <person name="Zhang Y."/>
            <person name="Yu S."/>
            <person name="Liu X."/>
            <person name="Zhang Y."/>
            <person name="Hong G."/>
            <person name="Han B."/>
            <person name="Choisne N."/>
            <person name="Demange N."/>
            <person name="Orjeda G."/>
            <person name="Samain S."/>
            <person name="Cattolico L."/>
            <person name="Pelletier E."/>
            <person name="Couloux A."/>
            <person name="Segurens B."/>
            <person name="Wincker P."/>
            <person name="D'Hont A."/>
            <person name="Scarpelli C."/>
            <person name="Weissenbach J."/>
            <person name="Salanoubat M."/>
            <person name="Quetier F."/>
            <person name="Yu Y."/>
            <person name="Kim H.R."/>
            <person name="Rambo T."/>
            <person name="Currie J."/>
            <person name="Collura K."/>
            <person name="Luo M."/>
            <person name="Yang T."/>
            <person name="Ammiraju J.S.S."/>
            <person name="Engler F."/>
            <person name="Soderlund C."/>
            <person name="Wing R.A."/>
            <person name="Palmer L.E."/>
            <person name="de la Bastide M."/>
            <person name="Spiegel L."/>
            <person name="Nascimento L."/>
            <person name="Zutavern T."/>
            <person name="O'Shaughnessy A."/>
            <person name="Dike S."/>
            <person name="Dedhia N."/>
            <person name="Preston R."/>
            <person name="Balija V."/>
            <person name="McCombie W.R."/>
            <person name="Chow T."/>
            <person name="Chen H."/>
            <person name="Chung M."/>
            <person name="Chen C."/>
            <person name="Shaw J."/>
            <person name="Wu H."/>
            <person name="Hsiao K."/>
            <person name="Chao Y."/>
            <person name="Chu M."/>
            <person name="Cheng C."/>
            <person name="Hour A."/>
            <person name="Lee P."/>
            <person name="Lin S."/>
            <person name="Lin Y."/>
            <person name="Liou J."/>
            <person name="Liu S."/>
            <person name="Hsing Y."/>
            <person name="Raghuvanshi S."/>
            <person name="Mohanty A."/>
            <person name="Bharti A.K."/>
            <person name="Gaur A."/>
            <person name="Gupta V."/>
            <person name="Kumar D."/>
            <person name="Ravi V."/>
            <person name="Vij S."/>
            <person name="Kapur A."/>
            <person name="Khurana P."/>
            <person name="Khurana P."/>
            <person name="Khurana J.P."/>
            <person name="Tyagi A.K."/>
            <person name="Gaikwad K."/>
            <person name="Singh A."/>
            <person name="Dalal V."/>
            <person name="Srivastava S."/>
            <person name="Dixit A."/>
            <person name="Pal A.K."/>
            <person name="Ghazi I.A."/>
            <person name="Yadav M."/>
            <person name="Pandit A."/>
            <person name="Bhargava A."/>
            <person name="Sureshbabu K."/>
            <person name="Batra K."/>
            <person name="Sharma T.R."/>
            <person name="Mohapatra T."/>
            <person name="Singh N.K."/>
            <person name="Messing J."/>
            <person name="Nelson A.B."/>
            <person name="Fuks G."/>
            <person name="Kavchok S."/>
            <person name="Keizer G."/>
            <person name="Linton E."/>
            <person name="Llaca V."/>
            <person name="Song R."/>
            <person name="Tanyolac B."/>
            <person name="Young S."/>
            <person name="Ho-Il K."/>
            <person name="Hahn J.H."/>
            <person name="Sangsakoo G."/>
            <person name="Vanavichit A."/>
            <person name="de Mattos Luiz.A.T."/>
            <person name="Zimmer P.D."/>
            <person name="Malone G."/>
            <person name="Dellagostin O."/>
            <person name="de Oliveira A.C."/>
            <person name="Bevan M."/>
            <person name="Bancroft I."/>
            <person name="Minx P."/>
            <person name="Cordum H."/>
            <person name="Wilson R."/>
            <person name="Cheng Z."/>
            <person name="Jin W."/>
            <person name="Jiang J."/>
            <person name="Leong S.A."/>
            <person name="Iwama H."/>
            <person name="Gojobori T."/>
            <person name="Itoh T."/>
            <person name="Niimura Y."/>
            <person name="Fujii Y."/>
            <person name="Habara T."/>
            <person name="Sakai H."/>
            <person name="Sato Y."/>
            <person name="Wilson G."/>
            <person name="Kumar K."/>
            <person name="McCouch S."/>
            <person name="Juretic N."/>
            <person name="Hoen D."/>
            <person name="Wright S."/>
            <person name="Bruskiewich R."/>
            <person name="Bureau T."/>
            <person name="Miyao A."/>
            <person name="Hirochika H."/>
            <person name="Nishikawa T."/>
            <person name="Kadowaki K."/>
            <person name="Sugiura M."/>
            <person name="Burr B."/>
            <person name="Sasaki T."/>
        </authorList>
    </citation>
    <scope>NUCLEOTIDE SEQUENCE [LARGE SCALE GENOMIC DNA]</scope>
    <source>
        <strain evidence="4">cv. Nipponbare</strain>
    </source>
</reference>
<dbReference type="Gene3D" id="3.30.420.10">
    <property type="entry name" value="Ribonuclease H-like superfamily/Ribonuclease H"/>
    <property type="match status" value="1"/>
</dbReference>
<dbReference type="SUPFAM" id="SSF53098">
    <property type="entry name" value="Ribonuclease H-like"/>
    <property type="match status" value="1"/>
</dbReference>
<dbReference type="EMBL" id="AP008209">
    <property type="protein sequence ID" value="BAF12140.1"/>
    <property type="molecule type" value="Genomic_DNA"/>
</dbReference>
<dbReference type="InterPro" id="IPR056924">
    <property type="entry name" value="SH3_Tf2-1"/>
</dbReference>
<protein>
    <submittedName>
        <fullName evidence="3">Os03g0377400 protein</fullName>
    </submittedName>
</protein>
<feature type="domain" description="Chromo" evidence="1">
    <location>
        <begin position="191"/>
        <end position="235"/>
    </location>
</feature>
<organism evidence="3 4">
    <name type="scientific">Oryza sativa subsp. japonica</name>
    <name type="common">Rice</name>
    <dbReference type="NCBI Taxonomy" id="39947"/>
    <lineage>
        <taxon>Eukaryota</taxon>
        <taxon>Viridiplantae</taxon>
        <taxon>Streptophyta</taxon>
        <taxon>Embryophyta</taxon>
        <taxon>Tracheophyta</taxon>
        <taxon>Spermatophyta</taxon>
        <taxon>Magnoliopsida</taxon>
        <taxon>Liliopsida</taxon>
        <taxon>Poales</taxon>
        <taxon>Poaceae</taxon>
        <taxon>BOP clade</taxon>
        <taxon>Oryzoideae</taxon>
        <taxon>Oryzeae</taxon>
        <taxon>Oryzinae</taxon>
        <taxon>Oryza</taxon>
        <taxon>Oryza sativa</taxon>
    </lineage>
</organism>
<reference evidence="4" key="2">
    <citation type="journal article" date="2008" name="Nucleic Acids Res.">
        <title>The rice annotation project database (RAP-DB): 2008 update.</title>
        <authorList>
            <consortium name="The rice annotation project (RAP)"/>
        </authorList>
    </citation>
    <scope>GENOME REANNOTATION</scope>
    <source>
        <strain evidence="4">cv. Nipponbare</strain>
    </source>
</reference>
<dbReference type="KEGG" id="dosa:Os03g0377400"/>
<evidence type="ECO:0000259" key="2">
    <source>
        <dbReference type="Pfam" id="PF24626"/>
    </source>
</evidence>
<evidence type="ECO:0000313" key="3">
    <source>
        <dbReference type="EMBL" id="BAF12140.1"/>
    </source>
</evidence>
<dbReference type="Proteomes" id="UP000000763">
    <property type="component" value="Chromosome 3"/>
</dbReference>
<evidence type="ECO:0000313" key="4">
    <source>
        <dbReference type="Proteomes" id="UP000000763"/>
    </source>
</evidence>
<evidence type="ECO:0000259" key="1">
    <source>
        <dbReference type="Pfam" id="PF00385"/>
    </source>
</evidence>
<dbReference type="PANTHER" id="PTHR46148">
    <property type="entry name" value="CHROMO DOMAIN-CONTAINING PROTEIN"/>
    <property type="match status" value="1"/>
</dbReference>
<dbReference type="PROSITE" id="PS51257">
    <property type="entry name" value="PROKAR_LIPOPROTEIN"/>
    <property type="match status" value="1"/>
</dbReference>
<dbReference type="PANTHER" id="PTHR46148:SF52">
    <property type="entry name" value="OS04G0603800 PROTEIN"/>
    <property type="match status" value="1"/>
</dbReference>
<dbReference type="Pfam" id="PF00385">
    <property type="entry name" value="Chromo"/>
    <property type="match status" value="1"/>
</dbReference>
<proteinExistence type="predicted"/>
<dbReference type="SUPFAM" id="SSF54160">
    <property type="entry name" value="Chromo domain-like"/>
    <property type="match status" value="1"/>
</dbReference>
<sequence length="257" mass="29021">MYLRCMTQATPTKWNKWLHLAEYWYNTSFHTALGCSPHKALFGADPHVSQVLVLLSSVHQSVVDLVSERNQLSAFLQQQLQRAQLRMKHQADKGRSERSFAVGDHVFLKLQPYTQSSVVNRPYPKLAFKFFGPFEILEKIGQSAYRLQLPDSSLIHPVFHVSQLKAHVPDHTPVFTSLPHPVVLDAADVWPEEILDRRLVKKGNATHVQVLIKWSSLPAHQATWEDYEVLKTRFPSAPAWGQAVSPAGGTVTPVPHA</sequence>
<accession>Q0DRJ8</accession>
<dbReference type="AlphaFoldDB" id="Q0DRJ8"/>
<dbReference type="Pfam" id="PF24626">
    <property type="entry name" value="SH3_Tf2-1"/>
    <property type="match status" value="1"/>
</dbReference>
<dbReference type="InterPro" id="IPR023780">
    <property type="entry name" value="Chromo_domain"/>
</dbReference>
<dbReference type="GO" id="GO:0003676">
    <property type="term" value="F:nucleic acid binding"/>
    <property type="evidence" value="ECO:0007669"/>
    <property type="project" value="InterPro"/>
</dbReference>
<dbReference type="InterPro" id="IPR012337">
    <property type="entry name" value="RNaseH-like_sf"/>
</dbReference>
<dbReference type="Gene3D" id="2.40.50.40">
    <property type="match status" value="1"/>
</dbReference>
<gene>
    <name evidence="3" type="ordered locus">Os03g0377400</name>
</gene>